<gene>
    <name evidence="1" type="ORF">PtoMrB4_33820</name>
</gene>
<accession>A0A679GH78</accession>
<name>A0A679GH78_9GAMM</name>
<protein>
    <submittedName>
        <fullName evidence="1">Uncharacterized protein</fullName>
    </submittedName>
</protein>
<dbReference type="KEGG" id="poj:PtoMrB4_33820"/>
<evidence type="ECO:0000313" key="1">
    <source>
        <dbReference type="EMBL" id="BCA29405.1"/>
    </source>
</evidence>
<reference evidence="1 2" key="1">
    <citation type="journal article" date="2020" name="Microbiol. Resour. Announc.">
        <title>Complete genome sequence of Pseudomonas otitidis strain MrB4, isolated from Lake Biwa in Japan.</title>
        <authorList>
            <person name="Miyazaki K."/>
            <person name="Hase E."/>
            <person name="Maruya T."/>
        </authorList>
    </citation>
    <scope>NUCLEOTIDE SEQUENCE [LARGE SCALE GENOMIC DNA]</scope>
    <source>
        <strain evidence="1 2">MrB4</strain>
    </source>
</reference>
<sequence length="147" mass="16395">MHAGLQGDVDDGVTLGAGLAVRKSVRSIVLMGRHDAATALPALTGEVPRSRQMPRTFTAFRRPTSDSRKRRREMPGSYRYEIIYRLHGSPQAFIVERDGPPSSADIHALLVERHGIPLGETPPRDNRDYLRLTTGHGIQDVAVRRKY</sequence>
<dbReference type="AlphaFoldDB" id="A0A679GH78"/>
<organism evidence="1 2">
    <name type="scientific">Metapseudomonas otitidis</name>
    <dbReference type="NCBI Taxonomy" id="319939"/>
    <lineage>
        <taxon>Bacteria</taxon>
        <taxon>Pseudomonadati</taxon>
        <taxon>Pseudomonadota</taxon>
        <taxon>Gammaproteobacteria</taxon>
        <taxon>Pseudomonadales</taxon>
        <taxon>Pseudomonadaceae</taxon>
        <taxon>Metapseudomonas</taxon>
    </lineage>
</organism>
<evidence type="ECO:0000313" key="2">
    <source>
        <dbReference type="Proteomes" id="UP000501237"/>
    </source>
</evidence>
<proteinExistence type="predicted"/>
<dbReference type="EMBL" id="AP022642">
    <property type="protein sequence ID" value="BCA29405.1"/>
    <property type="molecule type" value="Genomic_DNA"/>
</dbReference>
<dbReference type="Proteomes" id="UP000501237">
    <property type="component" value="Chromosome"/>
</dbReference>